<dbReference type="KEGG" id="dre:100334758"/>
<feature type="domain" description="Ig-like" evidence="4">
    <location>
        <begin position="200"/>
        <end position="290"/>
    </location>
</feature>
<dbReference type="EMBL" id="CR854891">
    <property type="status" value="NOT_ANNOTATED_CDS"/>
    <property type="molecule type" value="Genomic_DNA"/>
</dbReference>
<dbReference type="InterPro" id="IPR007110">
    <property type="entry name" value="Ig-like_dom"/>
</dbReference>
<dbReference type="AlphaFoldDB" id="X1WF74"/>
<feature type="signal peptide" evidence="3">
    <location>
        <begin position="1"/>
        <end position="27"/>
    </location>
</feature>
<keyword evidence="3 7" id="KW-0732">Signal</keyword>
<dbReference type="GO" id="GO:0009897">
    <property type="term" value="C:external side of plasma membrane"/>
    <property type="evidence" value="ECO:0000318"/>
    <property type="project" value="GO_Central"/>
</dbReference>
<dbReference type="SUPFAM" id="SSF48726">
    <property type="entry name" value="Immunoglobulin"/>
    <property type="match status" value="1"/>
</dbReference>
<dbReference type="ZFIN" id="ZDB-GENE-161101-1">
    <property type="gene designation" value="si:dkey-52p2.5"/>
</dbReference>
<dbReference type="GeneID" id="100334758"/>
<keyword evidence="2" id="KW-0812">Transmembrane</keyword>
<keyword evidence="2" id="KW-1133">Transmembrane helix</keyword>
<dbReference type="Proteomes" id="UP000000437">
    <property type="component" value="Chromosome 25"/>
</dbReference>
<dbReference type="GeneTree" id="ENSGT01120000271825"/>
<evidence type="ECO:0000313" key="7">
    <source>
        <dbReference type="RefSeq" id="NP_001314816.1"/>
    </source>
</evidence>
<dbReference type="Pfam" id="PF07654">
    <property type="entry name" value="C1-set"/>
    <property type="match status" value="1"/>
</dbReference>
<dbReference type="SUPFAM" id="SSF54452">
    <property type="entry name" value="MHC antigen-recognition domain"/>
    <property type="match status" value="1"/>
</dbReference>
<dbReference type="Gene3D" id="3.30.500.10">
    <property type="entry name" value="MHC class I-like antigen recognition-like"/>
    <property type="match status" value="1"/>
</dbReference>
<dbReference type="eggNOG" id="ENOG502RXSN">
    <property type="taxonomic scope" value="Eukaryota"/>
</dbReference>
<accession>A0A8M1P358</accession>
<protein>
    <submittedName>
        <fullName evidence="5">Si:dkey-52p2.5</fullName>
    </submittedName>
    <submittedName>
        <fullName evidence="7">Uncharacterized protein LOC100334758 precursor</fullName>
    </submittedName>
</protein>
<evidence type="ECO:0000313" key="6">
    <source>
        <dbReference type="Proteomes" id="UP000000437"/>
    </source>
</evidence>
<dbReference type="RefSeq" id="NP_001314816.1">
    <property type="nucleotide sequence ID" value="NM_001327887.1"/>
</dbReference>
<evidence type="ECO:0000256" key="2">
    <source>
        <dbReference type="SAM" id="Phobius"/>
    </source>
</evidence>
<dbReference type="Ensembl" id="ENSDART00000156529.3">
    <property type="protein sequence ID" value="ENSDARP00000128878.1"/>
    <property type="gene ID" value="ENSDARG00000096940.3"/>
</dbReference>
<dbReference type="InterPro" id="IPR003597">
    <property type="entry name" value="Ig_C1-set"/>
</dbReference>
<feature type="transmembrane region" description="Helical" evidence="2">
    <location>
        <begin position="301"/>
        <end position="320"/>
    </location>
</feature>
<dbReference type="PROSITE" id="PS50835">
    <property type="entry name" value="IG_LIKE"/>
    <property type="match status" value="1"/>
</dbReference>
<evidence type="ECO:0000313" key="5">
    <source>
        <dbReference type="Ensembl" id="ENSDARP00000128878"/>
    </source>
</evidence>
<evidence type="ECO:0000259" key="4">
    <source>
        <dbReference type="PROSITE" id="PS50835"/>
    </source>
</evidence>
<proteinExistence type="predicted"/>
<dbReference type="STRING" id="7955.ENSDARP00000128878"/>
<evidence type="ECO:0000256" key="1">
    <source>
        <dbReference type="ARBA" id="ARBA00023180"/>
    </source>
</evidence>
<dbReference type="InterPro" id="IPR050208">
    <property type="entry name" value="MHC_class-I_related"/>
</dbReference>
<dbReference type="Gene3D" id="2.60.40.10">
    <property type="entry name" value="Immunoglobulins"/>
    <property type="match status" value="1"/>
</dbReference>
<dbReference type="Bgee" id="ENSDARG00000096940">
    <property type="expression patterns" value="Expressed in pharyngeal gill and 2 other cell types or tissues"/>
</dbReference>
<reference evidence="7" key="1">
    <citation type="journal article" date="2011" name="Brief. Bioinform.">
        <title>Phylogenetic-based propagation of functional annotations within the Gene Ontology consortium.</title>
        <authorList>
            <person name="Gaudet P."/>
            <person name="Livstone M.S."/>
            <person name="Lewis S.E."/>
            <person name="Thomas P.D."/>
        </authorList>
    </citation>
    <scope>NUCLEOTIDE SEQUENCE</scope>
    <source>
        <strain evidence="7">Tuebingen</strain>
    </source>
</reference>
<dbReference type="SMART" id="SM00407">
    <property type="entry name" value="IGc1"/>
    <property type="match status" value="1"/>
</dbReference>
<dbReference type="AGR" id="ZFIN:ZDB-GENE-161101-1"/>
<feature type="chain" id="PRO_5035035413" evidence="3 7">
    <location>
        <begin position="28"/>
        <end position="346"/>
    </location>
</feature>
<organism evidence="5">
    <name type="scientific">Danio rerio</name>
    <name type="common">Zebrafish</name>
    <name type="synonym">Brachydanio rerio</name>
    <dbReference type="NCBI Taxonomy" id="7955"/>
    <lineage>
        <taxon>Eukaryota</taxon>
        <taxon>Metazoa</taxon>
        <taxon>Chordata</taxon>
        <taxon>Craniata</taxon>
        <taxon>Vertebrata</taxon>
        <taxon>Euteleostomi</taxon>
        <taxon>Actinopterygii</taxon>
        <taxon>Neopterygii</taxon>
        <taxon>Teleostei</taxon>
        <taxon>Ostariophysi</taxon>
        <taxon>Cypriniformes</taxon>
        <taxon>Danionidae</taxon>
        <taxon>Danioninae</taxon>
        <taxon>Danio</taxon>
    </lineage>
</organism>
<dbReference type="InterPro" id="IPR037055">
    <property type="entry name" value="MHC_I-like_Ag-recog_sf"/>
</dbReference>
<dbReference type="FunFam" id="3.30.500.10:FF:000007">
    <property type="entry name" value="Major histocompatibility complex class I LDA"/>
    <property type="match status" value="1"/>
</dbReference>
<keyword evidence="6" id="KW-1185">Reference proteome</keyword>
<dbReference type="OrthoDB" id="8936120at2759"/>
<name>X1WF74_DANRE</name>
<sequence>MARTSENMIGKVLFVLFLLSGPTSVLTDFHSLQILGTYIKGDTLFPQISFTFMLDDLTVGLYITERDEFIPRDNTTNEDETVSDMLDKIKNELQPLLKGTLIFQNSTESPQLFQIAWHCELLDNNKTGQMILKIAFSGSTTDEVSFYGNNFTCQCQNNMATVPLEYFQMQFKSIYYPVCMTTLGGYLVKRQVQVNRKVQPKVRLIKKVHPKSGGFRLSCLASEFYPYFINLTLLRDGQPVSDHEVTGGDLLPNGDGTYQMRKSLEIRADEREKHKYTCSAKHLDKNLDVDFEFDPSYPVKIVIPVVVLLSLVLVLTAVLIHKCMNKQAASPPEQQEPIEMGGRLRK</sequence>
<keyword evidence="2" id="KW-0472">Membrane</keyword>
<dbReference type="InterPro" id="IPR036179">
    <property type="entry name" value="Ig-like_dom_sf"/>
</dbReference>
<evidence type="ECO:0000313" key="8">
    <source>
        <dbReference type="ZFIN" id="ZDB-GENE-161101-1"/>
    </source>
</evidence>
<accession>X1WF74</accession>
<reference evidence="7" key="4">
    <citation type="submission" date="2025-04" db="UniProtKB">
        <authorList>
            <consortium name="RefSeq"/>
        </authorList>
    </citation>
    <scope>IDENTIFICATION</scope>
    <source>
        <strain evidence="7">Tuebingen</strain>
    </source>
</reference>
<dbReference type="FunFam" id="2.60.40.10:FF:002145">
    <property type="entry name" value="Major histocompatibility complex class I LDA"/>
    <property type="match status" value="1"/>
</dbReference>
<dbReference type="InterPro" id="IPR011162">
    <property type="entry name" value="MHC_I/II-like_Ag-recog"/>
</dbReference>
<dbReference type="GO" id="GO:0006955">
    <property type="term" value="P:immune response"/>
    <property type="evidence" value="ECO:0000318"/>
    <property type="project" value="GO_Central"/>
</dbReference>
<dbReference type="HOGENOM" id="CLU_047501_2_0_1"/>
<reference evidence="5 6" key="2">
    <citation type="journal article" date="2013" name="Nature">
        <title>The zebrafish reference genome sequence and its relationship to the human genome.</title>
        <authorList>
            <consortium name="Genome Reference Consortium Zebrafish"/>
            <person name="Howe K."/>
            <person name="Clark M.D."/>
            <person name="Torroja C.F."/>
            <person name="Torrance J."/>
            <person name="Berthelot C."/>
            <person name="Muffato M."/>
            <person name="Collins J.E."/>
            <person name="Humphray S."/>
            <person name="McLaren K."/>
            <person name="Matthews L."/>
            <person name="McLaren S."/>
            <person name="Sealy I."/>
            <person name="Caccamo M."/>
            <person name="Churcher C."/>
            <person name="Scott C."/>
            <person name="Barrett J.C."/>
            <person name="Koch R."/>
            <person name="Rauch G.J."/>
            <person name="White S."/>
            <person name="Chow W."/>
            <person name="Kilian B."/>
            <person name="Quintais L.T."/>
            <person name="Guerra-Assuncao J.A."/>
            <person name="Zhou Y."/>
            <person name="Gu Y."/>
            <person name="Yen J."/>
            <person name="Vogel J.H."/>
            <person name="Eyre T."/>
            <person name="Redmond S."/>
            <person name="Banerjee R."/>
            <person name="Chi J."/>
            <person name="Fu B."/>
            <person name="Langley E."/>
            <person name="Maguire S.F."/>
            <person name="Laird G.K."/>
            <person name="Lloyd D."/>
            <person name="Kenyon E."/>
            <person name="Donaldson S."/>
            <person name="Sehra H."/>
            <person name="Almeida-King J."/>
            <person name="Loveland J."/>
            <person name="Trevanion S."/>
            <person name="Jones M."/>
            <person name="Quail M."/>
            <person name="Willey D."/>
            <person name="Hunt A."/>
            <person name="Burton J."/>
            <person name="Sims S."/>
            <person name="McLay K."/>
            <person name="Plumb B."/>
            <person name="Davis J."/>
            <person name="Clee C."/>
            <person name="Oliver K."/>
            <person name="Clark R."/>
            <person name="Riddle C."/>
            <person name="Elliot D."/>
            <person name="Eliott D."/>
            <person name="Threadgold G."/>
            <person name="Harden G."/>
            <person name="Ware D."/>
            <person name="Begum S."/>
            <person name="Mortimore B."/>
            <person name="Mortimer B."/>
            <person name="Kerry G."/>
            <person name="Heath P."/>
            <person name="Phillimore B."/>
            <person name="Tracey A."/>
            <person name="Corby N."/>
            <person name="Dunn M."/>
            <person name="Johnson C."/>
            <person name="Wood J."/>
            <person name="Clark S."/>
            <person name="Pelan S."/>
            <person name="Griffiths G."/>
            <person name="Smith M."/>
            <person name="Glithero R."/>
            <person name="Howden P."/>
            <person name="Barker N."/>
            <person name="Lloyd C."/>
            <person name="Stevens C."/>
            <person name="Harley J."/>
            <person name="Holt K."/>
            <person name="Panagiotidis G."/>
            <person name="Lovell J."/>
            <person name="Beasley H."/>
            <person name="Henderson C."/>
            <person name="Gordon D."/>
            <person name="Auger K."/>
            <person name="Wright D."/>
            <person name="Collins J."/>
            <person name="Raisen C."/>
            <person name="Dyer L."/>
            <person name="Leung K."/>
            <person name="Robertson L."/>
            <person name="Ambridge K."/>
            <person name="Leongamornlert D."/>
            <person name="McGuire S."/>
            <person name="Gilderthorp R."/>
            <person name="Griffiths C."/>
            <person name="Manthravadi D."/>
            <person name="Nichol S."/>
            <person name="Barker G."/>
            <person name="Whitehead S."/>
            <person name="Kay M."/>
            <person name="Brown J."/>
            <person name="Murnane C."/>
            <person name="Gray E."/>
            <person name="Humphries M."/>
            <person name="Sycamore N."/>
            <person name="Barker D."/>
            <person name="Saunders D."/>
            <person name="Wallis J."/>
            <person name="Babbage A."/>
            <person name="Hammond S."/>
            <person name="Mashreghi-Mohammadi M."/>
            <person name="Barr L."/>
            <person name="Martin S."/>
            <person name="Wray P."/>
            <person name="Ellington A."/>
            <person name="Matthews N."/>
            <person name="Ellwood M."/>
            <person name="Woodmansey R."/>
            <person name="Clark G."/>
            <person name="Cooper J."/>
            <person name="Cooper J."/>
            <person name="Tromans A."/>
            <person name="Grafham D."/>
            <person name="Skuce C."/>
            <person name="Pandian R."/>
            <person name="Andrews R."/>
            <person name="Harrison E."/>
            <person name="Kimberley A."/>
            <person name="Garnett J."/>
            <person name="Fosker N."/>
            <person name="Hall R."/>
            <person name="Garner P."/>
            <person name="Kelly D."/>
            <person name="Bird C."/>
            <person name="Palmer S."/>
            <person name="Gehring I."/>
            <person name="Berger A."/>
            <person name="Dooley C.M."/>
            <person name="Ersan-Urun Z."/>
            <person name="Eser C."/>
            <person name="Geiger H."/>
            <person name="Geisler M."/>
            <person name="Karotki L."/>
            <person name="Kirn A."/>
            <person name="Konantz J."/>
            <person name="Konantz M."/>
            <person name="Oberlander M."/>
            <person name="Rudolph-Geiger S."/>
            <person name="Teucke M."/>
            <person name="Lanz C."/>
            <person name="Raddatz G."/>
            <person name="Osoegawa K."/>
            <person name="Zhu B."/>
            <person name="Rapp A."/>
            <person name="Widaa S."/>
            <person name="Langford C."/>
            <person name="Yang F."/>
            <person name="Schuster S.C."/>
            <person name="Carter N.P."/>
            <person name="Harrow J."/>
            <person name="Ning Z."/>
            <person name="Herrero J."/>
            <person name="Searle S.M."/>
            <person name="Enright A."/>
            <person name="Geisler R."/>
            <person name="Plasterk R.H."/>
            <person name="Lee C."/>
            <person name="Westerfield M."/>
            <person name="de Jong P.J."/>
            <person name="Zon L.I."/>
            <person name="Postlethwait J.H."/>
            <person name="Nusslein-Volhard C."/>
            <person name="Hubbard T.J."/>
            <person name="Roest Crollius H."/>
            <person name="Rogers J."/>
            <person name="Stemple D.L."/>
        </authorList>
    </citation>
    <scope>NUCLEOTIDE SEQUENCE [LARGE SCALE GENOMIC DNA]</scope>
    <source>
        <strain evidence="5">Tuebingen</strain>
    </source>
</reference>
<dbReference type="SMR" id="X1WF74"/>
<reference evidence="5" key="3">
    <citation type="submission" date="2014-03" db="UniProtKB">
        <authorList>
            <consortium name="Ensembl"/>
        </authorList>
    </citation>
    <scope>IDENTIFICATION</scope>
    <source>
        <strain evidence="5">Tuebingen</strain>
    </source>
</reference>
<dbReference type="PANTHER" id="PTHR16675:SF191">
    <property type="entry name" value="CLASS I HISTOCOMPATIBILITY ANTIGEN, F10 ALPHA CHAIN-LIKE-RELATED"/>
    <property type="match status" value="1"/>
</dbReference>
<gene>
    <name evidence="5 7 8" type="primary">si:dkey-52p2.5</name>
</gene>
<dbReference type="GO" id="GO:0005615">
    <property type="term" value="C:extracellular space"/>
    <property type="evidence" value="ECO:0000318"/>
    <property type="project" value="GO_Central"/>
</dbReference>
<dbReference type="InterPro" id="IPR013783">
    <property type="entry name" value="Ig-like_fold"/>
</dbReference>
<dbReference type="PANTHER" id="PTHR16675">
    <property type="entry name" value="MHC CLASS I-RELATED"/>
    <property type="match status" value="1"/>
</dbReference>
<keyword evidence="1" id="KW-0325">Glycoprotein</keyword>
<dbReference type="PaxDb" id="7955-ENSDARP00000128878"/>
<evidence type="ECO:0000256" key="3">
    <source>
        <dbReference type="SAM" id="SignalP"/>
    </source>
</evidence>